<feature type="domain" description="EF-hand" evidence="4">
    <location>
        <begin position="34"/>
        <end position="69"/>
    </location>
</feature>
<protein>
    <submittedName>
        <fullName evidence="7">Beta-carotene isomerase D27, chloroplastic (Protein DWARF-27 homolog) (AtD27)</fullName>
    </submittedName>
</protein>
<sequence length="542" mass="59870">MGQTCCRSINGTLCDESAPANQVAPEMAEEAANEIERLLRELFRLHDLNSNGLLEIEELVQLNSKVALLHHGKDTNLAAVKSRYRQLFKDRLDPHGRPVPYQTFRRYVVQVLNGIDPDPAAQEMMLEQFVAEAKSARAVFHVPSFASTADKAFLPHLSFHVNSFPRIPDEETVEIPSEMKARFRSALKADKFGTELNALITAVFFPFMVGKCQVEERKHEDLEQIPEGEAWKCAVKIEKCRWLERSGCVGMCAGLCKRPMQRMFGEVLGMPLSMEPNMEDLSCTMVFGKKPVEWDKDDLREQPCFSTCATARRHSEGAGTLTTAPLVRSLVSLRRDSCSVQEESGQWFLNFEFASLATGTATASFLASDAEQAEASLSAPSASSSASLRFGAETRQAGRLFLSADLPASLVDLQEGVHHVILDLRADSEDPMAVTLQRSFLRLPPEGSGEVHVEKQLVQCGSIIRPLDALYGTMPNPRSKADKDEGGDCVICLSNPREVAILHCRHVCLCSSCAKVTSSTWSFQCPVCRGRVAAMVGLREES</sequence>
<reference evidence="5" key="1">
    <citation type="submission" date="2022-10" db="EMBL/GenBank/DDBJ databases">
        <authorList>
            <person name="Chen Y."/>
            <person name="Dougan E. K."/>
            <person name="Chan C."/>
            <person name="Rhodes N."/>
            <person name="Thang M."/>
        </authorList>
    </citation>
    <scope>NUCLEOTIDE SEQUENCE</scope>
</reference>
<dbReference type="InterPro" id="IPR018247">
    <property type="entry name" value="EF_Hand_1_Ca_BS"/>
</dbReference>
<dbReference type="InterPro" id="IPR011992">
    <property type="entry name" value="EF-hand-dom_pair"/>
</dbReference>
<dbReference type="GO" id="GO:0005509">
    <property type="term" value="F:calcium ion binding"/>
    <property type="evidence" value="ECO:0007669"/>
    <property type="project" value="InterPro"/>
</dbReference>
<dbReference type="Pfam" id="PF13225">
    <property type="entry name" value="D27-like_C"/>
    <property type="match status" value="1"/>
</dbReference>
<feature type="domain" description="RING-type" evidence="3">
    <location>
        <begin position="489"/>
        <end position="529"/>
    </location>
</feature>
<evidence type="ECO:0000313" key="8">
    <source>
        <dbReference type="Proteomes" id="UP001152797"/>
    </source>
</evidence>
<keyword evidence="2" id="KW-0863">Zinc-finger</keyword>
<accession>A0A9P1DFL9</accession>
<dbReference type="InterPro" id="IPR002048">
    <property type="entry name" value="EF_hand_dom"/>
</dbReference>
<gene>
    <name evidence="5" type="ORF">C1SCF055_LOCUS34703</name>
</gene>
<dbReference type="PANTHER" id="PTHR33591:SF4">
    <property type="entry name" value="OS08G0114100 PROTEIN"/>
    <property type="match status" value="1"/>
</dbReference>
<dbReference type="GO" id="GO:0008270">
    <property type="term" value="F:zinc ion binding"/>
    <property type="evidence" value="ECO:0007669"/>
    <property type="project" value="UniProtKB-KW"/>
</dbReference>
<dbReference type="SMART" id="SM00184">
    <property type="entry name" value="RING"/>
    <property type="match status" value="1"/>
</dbReference>
<dbReference type="SUPFAM" id="SSF47473">
    <property type="entry name" value="EF-hand"/>
    <property type="match status" value="1"/>
</dbReference>
<dbReference type="PROSITE" id="PS50089">
    <property type="entry name" value="ZF_RING_2"/>
    <property type="match status" value="1"/>
</dbReference>
<reference evidence="6" key="2">
    <citation type="submission" date="2024-04" db="EMBL/GenBank/DDBJ databases">
        <authorList>
            <person name="Chen Y."/>
            <person name="Shah S."/>
            <person name="Dougan E. K."/>
            <person name="Thang M."/>
            <person name="Chan C."/>
        </authorList>
    </citation>
    <scope>NUCLEOTIDE SEQUENCE [LARGE SCALE GENOMIC DNA]</scope>
</reference>
<dbReference type="AlphaFoldDB" id="A0A9P1DFL9"/>
<dbReference type="InterPro" id="IPR025114">
    <property type="entry name" value="D27-like_C"/>
</dbReference>
<dbReference type="Proteomes" id="UP001152797">
    <property type="component" value="Unassembled WGS sequence"/>
</dbReference>
<dbReference type="EMBL" id="CAMXCT010004502">
    <property type="protein sequence ID" value="CAI4009335.1"/>
    <property type="molecule type" value="Genomic_DNA"/>
</dbReference>
<name>A0A9P1DFL9_9DINO</name>
<evidence type="ECO:0000256" key="2">
    <source>
        <dbReference type="PROSITE-ProRule" id="PRU00175"/>
    </source>
</evidence>
<evidence type="ECO:0000313" key="7">
    <source>
        <dbReference type="EMBL" id="CAL4796647.1"/>
    </source>
</evidence>
<proteinExistence type="predicted"/>
<evidence type="ECO:0000256" key="1">
    <source>
        <dbReference type="ARBA" id="ARBA00022837"/>
    </source>
</evidence>
<keyword evidence="7" id="KW-0413">Isomerase</keyword>
<dbReference type="PROSITE" id="PS50222">
    <property type="entry name" value="EF_HAND_2"/>
    <property type="match status" value="1"/>
</dbReference>
<keyword evidence="1" id="KW-0106">Calcium</keyword>
<evidence type="ECO:0000259" key="3">
    <source>
        <dbReference type="PROSITE" id="PS50089"/>
    </source>
</evidence>
<dbReference type="GO" id="GO:0005506">
    <property type="term" value="F:iron ion binding"/>
    <property type="evidence" value="ECO:0007669"/>
    <property type="project" value="InterPro"/>
</dbReference>
<keyword evidence="2" id="KW-0479">Metal-binding</keyword>
<dbReference type="PANTHER" id="PTHR33591">
    <property type="entry name" value="BETA-CAROTENE ISOMERASE D27"/>
    <property type="match status" value="1"/>
</dbReference>
<keyword evidence="2" id="KW-0862">Zinc</keyword>
<comment type="caution">
    <text evidence="5">The sequence shown here is derived from an EMBL/GenBank/DDBJ whole genome shotgun (WGS) entry which is preliminary data.</text>
</comment>
<dbReference type="PROSITE" id="PS00018">
    <property type="entry name" value="EF_HAND_1"/>
    <property type="match status" value="1"/>
</dbReference>
<dbReference type="Pfam" id="PF13920">
    <property type="entry name" value="zf-C3HC4_3"/>
    <property type="match status" value="1"/>
</dbReference>
<keyword evidence="8" id="KW-1185">Reference proteome</keyword>
<evidence type="ECO:0000313" key="6">
    <source>
        <dbReference type="EMBL" id="CAL1162710.1"/>
    </source>
</evidence>
<dbReference type="GO" id="GO:0016853">
    <property type="term" value="F:isomerase activity"/>
    <property type="evidence" value="ECO:0007669"/>
    <property type="project" value="UniProtKB-KW"/>
</dbReference>
<dbReference type="InterPro" id="IPR038938">
    <property type="entry name" value="D27-like"/>
</dbReference>
<dbReference type="OrthoDB" id="416096at2759"/>
<evidence type="ECO:0000313" key="5">
    <source>
        <dbReference type="EMBL" id="CAI4009335.1"/>
    </source>
</evidence>
<dbReference type="InterPro" id="IPR001841">
    <property type="entry name" value="Znf_RING"/>
</dbReference>
<evidence type="ECO:0000259" key="4">
    <source>
        <dbReference type="PROSITE" id="PS50222"/>
    </source>
</evidence>
<dbReference type="EMBL" id="CAMXCT020004502">
    <property type="protein sequence ID" value="CAL1162710.1"/>
    <property type="molecule type" value="Genomic_DNA"/>
</dbReference>
<organism evidence="5">
    <name type="scientific">Cladocopium goreaui</name>
    <dbReference type="NCBI Taxonomy" id="2562237"/>
    <lineage>
        <taxon>Eukaryota</taxon>
        <taxon>Sar</taxon>
        <taxon>Alveolata</taxon>
        <taxon>Dinophyceae</taxon>
        <taxon>Suessiales</taxon>
        <taxon>Symbiodiniaceae</taxon>
        <taxon>Cladocopium</taxon>
    </lineage>
</organism>
<dbReference type="EMBL" id="CAMXCT030004502">
    <property type="protein sequence ID" value="CAL4796647.1"/>
    <property type="molecule type" value="Genomic_DNA"/>
</dbReference>
<dbReference type="Gene3D" id="3.30.40.10">
    <property type="entry name" value="Zinc/RING finger domain, C3HC4 (zinc finger)"/>
    <property type="match status" value="1"/>
</dbReference>
<dbReference type="SUPFAM" id="SSF57850">
    <property type="entry name" value="RING/U-box"/>
    <property type="match status" value="1"/>
</dbReference>
<dbReference type="InterPro" id="IPR013083">
    <property type="entry name" value="Znf_RING/FYVE/PHD"/>
</dbReference>